<accession>A0A110B0U4</accession>
<dbReference type="OrthoDB" id="947646at2"/>
<name>A0A110B0U4_9SPHI</name>
<organism evidence="1 2">
    <name type="scientific">Mucilaginibacter gotjawali</name>
    <dbReference type="NCBI Taxonomy" id="1550579"/>
    <lineage>
        <taxon>Bacteria</taxon>
        <taxon>Pseudomonadati</taxon>
        <taxon>Bacteroidota</taxon>
        <taxon>Sphingobacteriia</taxon>
        <taxon>Sphingobacteriales</taxon>
        <taxon>Sphingobacteriaceae</taxon>
        <taxon>Mucilaginibacter</taxon>
    </lineage>
</organism>
<keyword evidence="2" id="KW-1185">Reference proteome</keyword>
<sequence length="212" mass="23063">MKTASDQLPTQETGRQTDFTHEQKYPNVESAHKAFLAAAGRMLSVNNWHAYAGGASAKFTLCNNLGIEVDQMAGQGAFISIDLPGPGPDAGDGLEWVMIEKLVTEGGANTAEEYTLMTVRPMPEPGKDNTEIAHFYKDVSTSTFVVRRDGLLLSAGAHGRNETPNNERVDLHDKIRNTAIALMARVGLSGMQWQKLVNGLIEYQEAKNGKTT</sequence>
<evidence type="ECO:0000313" key="2">
    <source>
        <dbReference type="Proteomes" id="UP000218263"/>
    </source>
</evidence>
<dbReference type="RefSeq" id="WP_096349701.1">
    <property type="nucleotide sequence ID" value="NZ_AP017313.1"/>
</dbReference>
<dbReference type="AlphaFoldDB" id="A0A110B0U4"/>
<dbReference type="EMBL" id="AP017313">
    <property type="protein sequence ID" value="BAU52365.1"/>
    <property type="molecule type" value="Genomic_DNA"/>
</dbReference>
<reference evidence="1 2" key="1">
    <citation type="submission" date="2015-12" db="EMBL/GenBank/DDBJ databases">
        <title>Genome sequence of Mucilaginibacter gotjawali.</title>
        <authorList>
            <person name="Lee J.S."/>
            <person name="Lee K.C."/>
            <person name="Kim K.K."/>
            <person name="Lee B.W."/>
        </authorList>
    </citation>
    <scope>NUCLEOTIDE SEQUENCE [LARGE SCALE GENOMIC DNA]</scope>
    <source>
        <strain evidence="1 2">SA3-7</strain>
    </source>
</reference>
<proteinExistence type="predicted"/>
<dbReference type="KEGG" id="mgot:MgSA37_00520"/>
<gene>
    <name evidence="1" type="ORF">MgSA37_00520</name>
</gene>
<dbReference type="Proteomes" id="UP000218263">
    <property type="component" value="Chromosome"/>
</dbReference>
<protein>
    <submittedName>
        <fullName evidence="1">Uncharacterized protein</fullName>
    </submittedName>
</protein>
<evidence type="ECO:0000313" key="1">
    <source>
        <dbReference type="EMBL" id="BAU52365.1"/>
    </source>
</evidence>